<evidence type="ECO:0000256" key="1">
    <source>
        <dbReference type="ARBA" id="ARBA00004613"/>
    </source>
</evidence>
<evidence type="ECO:0000256" key="3">
    <source>
        <dbReference type="ARBA" id="ARBA00022525"/>
    </source>
</evidence>
<keyword evidence="5" id="KW-0732">Signal</keyword>
<evidence type="ECO:0000313" key="7">
    <source>
        <dbReference type="RefSeq" id="XP_035671861.1"/>
    </source>
</evidence>
<accession>A0A9J7KX36</accession>
<dbReference type="RefSeq" id="XP_035671861.1">
    <property type="nucleotide sequence ID" value="XM_035815968.1"/>
</dbReference>
<protein>
    <submittedName>
        <fullName evidence="7">Hemagglutinin/amebocyte aggregation factor-like</fullName>
    </submittedName>
</protein>
<feature type="chain" id="PRO_5039892501" evidence="5">
    <location>
        <begin position="20"/>
        <end position="199"/>
    </location>
</feature>
<dbReference type="InterPro" id="IPR026645">
    <property type="entry name" value="Dermatopontin"/>
</dbReference>
<keyword evidence="6" id="KW-1185">Reference proteome</keyword>
<dbReference type="PANTHER" id="PTHR15040:SF1">
    <property type="entry name" value="DERMATOPONTIN-LIKE ISOFORM X1"/>
    <property type="match status" value="1"/>
</dbReference>
<evidence type="ECO:0000313" key="6">
    <source>
        <dbReference type="Proteomes" id="UP000001554"/>
    </source>
</evidence>
<proteinExistence type="inferred from homology"/>
<dbReference type="Proteomes" id="UP000001554">
    <property type="component" value="Chromosome 4"/>
</dbReference>
<comment type="similarity">
    <text evidence="2">Belongs to the dermatopontin family.</text>
</comment>
<comment type="subcellular location">
    <subcellularLocation>
        <location evidence="1">Secreted</location>
    </subcellularLocation>
</comment>
<evidence type="ECO:0000256" key="5">
    <source>
        <dbReference type="SAM" id="SignalP"/>
    </source>
</evidence>
<reference evidence="6" key="1">
    <citation type="journal article" date="2020" name="Nat. Ecol. Evol.">
        <title>Deeply conserved synteny resolves early events in vertebrate evolution.</title>
        <authorList>
            <person name="Simakov O."/>
            <person name="Marletaz F."/>
            <person name="Yue J.X."/>
            <person name="O'Connell B."/>
            <person name="Jenkins J."/>
            <person name="Brandt A."/>
            <person name="Calef R."/>
            <person name="Tung C.H."/>
            <person name="Huang T.K."/>
            <person name="Schmutz J."/>
            <person name="Satoh N."/>
            <person name="Yu J.K."/>
            <person name="Putnam N.H."/>
            <person name="Green R.E."/>
            <person name="Rokhsar D.S."/>
        </authorList>
    </citation>
    <scope>NUCLEOTIDE SEQUENCE [LARGE SCALE GENOMIC DNA]</scope>
    <source>
        <strain evidence="6">S238N-H82</strain>
    </source>
</reference>
<dbReference type="KEGG" id="bfo:118412910"/>
<dbReference type="OMA" id="RRWRVKC"/>
<sequence>MASARVLILAAAFLGCLLAGPTDGWLRRRRRRAPAPVCPPPTTALAGAQTTWDGAFTVQCPLTRAISRVQSAHCNVAEDRVWRFECRVAPGLFFFHHYWSPWVNDFDANMGYTCPFSSVVTGFHSLHSNAHQDRRWRVKCSRKPGMLAHSCRTTDFVNNWDAAMDYVVPPAYYIKGIHGHQDNRYGDRRYRFTICRVRP</sequence>
<dbReference type="PROSITE" id="PS51257">
    <property type="entry name" value="PROKAR_LIPOPROTEIN"/>
    <property type="match status" value="1"/>
</dbReference>
<feature type="signal peptide" evidence="5">
    <location>
        <begin position="1"/>
        <end position="19"/>
    </location>
</feature>
<dbReference type="PANTHER" id="PTHR15040">
    <property type="entry name" value="DERMATOPONTIN-RELATED"/>
    <property type="match status" value="1"/>
</dbReference>
<name>A0A9J7KX36_BRAFL</name>
<keyword evidence="4" id="KW-1015">Disulfide bond</keyword>
<dbReference type="OrthoDB" id="5975249at2759"/>
<evidence type="ECO:0000256" key="4">
    <source>
        <dbReference type="ARBA" id="ARBA00023157"/>
    </source>
</evidence>
<evidence type="ECO:0000256" key="2">
    <source>
        <dbReference type="ARBA" id="ARBA00008712"/>
    </source>
</evidence>
<gene>
    <name evidence="7" type="primary">LOC118412910</name>
</gene>
<dbReference type="GeneID" id="118412910"/>
<dbReference type="AlphaFoldDB" id="A0A9J7KX36"/>
<dbReference type="Pfam" id="PF14704">
    <property type="entry name" value="DERM"/>
    <property type="match status" value="1"/>
</dbReference>
<organism evidence="6 7">
    <name type="scientific">Branchiostoma floridae</name>
    <name type="common">Florida lancelet</name>
    <name type="synonym">Amphioxus</name>
    <dbReference type="NCBI Taxonomy" id="7739"/>
    <lineage>
        <taxon>Eukaryota</taxon>
        <taxon>Metazoa</taxon>
        <taxon>Chordata</taxon>
        <taxon>Cephalochordata</taxon>
        <taxon>Leptocardii</taxon>
        <taxon>Amphioxiformes</taxon>
        <taxon>Branchiostomatidae</taxon>
        <taxon>Branchiostoma</taxon>
    </lineage>
</organism>
<keyword evidence="3" id="KW-0964">Secreted</keyword>
<dbReference type="GO" id="GO:0005576">
    <property type="term" value="C:extracellular region"/>
    <property type="evidence" value="ECO:0007669"/>
    <property type="project" value="UniProtKB-SubCell"/>
</dbReference>
<reference evidence="7" key="2">
    <citation type="submission" date="2025-08" db="UniProtKB">
        <authorList>
            <consortium name="RefSeq"/>
        </authorList>
    </citation>
    <scope>IDENTIFICATION</scope>
    <source>
        <strain evidence="7">S238N-H82</strain>
        <tissue evidence="7">Testes</tissue>
    </source>
</reference>